<dbReference type="EMBL" id="AFRT01005525">
    <property type="protein sequence ID" value="ELU35720.1"/>
    <property type="molecule type" value="Genomic_DNA"/>
</dbReference>
<sequence>MMFDRRLWAGFNFVRRVAIAGFSNGRAWSCYDFVCETGARGNGRWRDRAARQILVP</sequence>
<dbReference type="Proteomes" id="UP000011668">
    <property type="component" value="Unassembled WGS sequence"/>
</dbReference>
<evidence type="ECO:0000313" key="2">
    <source>
        <dbReference type="Proteomes" id="UP000011668"/>
    </source>
</evidence>
<gene>
    <name evidence="1" type="ORF">AG1IA_10249</name>
</gene>
<comment type="caution">
    <text evidence="1">The sequence shown here is derived from an EMBL/GenBank/DDBJ whole genome shotgun (WGS) entry which is preliminary data.</text>
</comment>
<dbReference type="HOGENOM" id="CLU_3015821_0_0_1"/>
<evidence type="ECO:0000313" key="1">
    <source>
        <dbReference type="EMBL" id="ELU35720.1"/>
    </source>
</evidence>
<protein>
    <submittedName>
        <fullName evidence="1">Uncharacterized protein</fullName>
    </submittedName>
</protein>
<reference evidence="1 2" key="1">
    <citation type="journal article" date="2013" name="Nat. Commun.">
        <title>The evolution and pathogenic mechanisms of the rice sheath blight pathogen.</title>
        <authorList>
            <person name="Zheng A."/>
            <person name="Lin R."/>
            <person name="Xu L."/>
            <person name="Qin P."/>
            <person name="Tang C."/>
            <person name="Ai P."/>
            <person name="Zhang D."/>
            <person name="Liu Y."/>
            <person name="Sun Z."/>
            <person name="Feng H."/>
            <person name="Wang Y."/>
            <person name="Chen Y."/>
            <person name="Liang X."/>
            <person name="Fu R."/>
            <person name="Li Q."/>
            <person name="Zhang J."/>
            <person name="Yu X."/>
            <person name="Xie Z."/>
            <person name="Ding L."/>
            <person name="Guan P."/>
            <person name="Tang J."/>
            <person name="Liang Y."/>
            <person name="Wang S."/>
            <person name="Deng Q."/>
            <person name="Li S."/>
            <person name="Zhu J."/>
            <person name="Wang L."/>
            <person name="Liu H."/>
            <person name="Li P."/>
        </authorList>
    </citation>
    <scope>NUCLEOTIDE SEQUENCE [LARGE SCALE GENOMIC DNA]</scope>
    <source>
        <strain evidence="2">AG-1 IA</strain>
    </source>
</reference>
<keyword evidence="2" id="KW-1185">Reference proteome</keyword>
<name>L8WCP4_THACA</name>
<dbReference type="AlphaFoldDB" id="L8WCP4"/>
<organism evidence="1 2">
    <name type="scientific">Thanatephorus cucumeris (strain AG1-IA)</name>
    <name type="common">Rice sheath blight fungus</name>
    <name type="synonym">Rhizoctonia solani</name>
    <dbReference type="NCBI Taxonomy" id="983506"/>
    <lineage>
        <taxon>Eukaryota</taxon>
        <taxon>Fungi</taxon>
        <taxon>Dikarya</taxon>
        <taxon>Basidiomycota</taxon>
        <taxon>Agaricomycotina</taxon>
        <taxon>Agaricomycetes</taxon>
        <taxon>Cantharellales</taxon>
        <taxon>Ceratobasidiaceae</taxon>
        <taxon>Rhizoctonia</taxon>
        <taxon>Rhizoctonia solani AG-1</taxon>
    </lineage>
</organism>
<proteinExistence type="predicted"/>
<accession>L8WCP4</accession>